<protein>
    <recommendedName>
        <fullName evidence="3">Reverse transcriptase</fullName>
    </recommendedName>
</protein>
<dbReference type="Proteomes" id="UP000824469">
    <property type="component" value="Unassembled WGS sequence"/>
</dbReference>
<dbReference type="AlphaFoldDB" id="A0AA38FDJ5"/>
<proteinExistence type="predicted"/>
<dbReference type="EMBL" id="JAHRHJ020000010">
    <property type="protein sequence ID" value="KAH9298120.1"/>
    <property type="molecule type" value="Genomic_DNA"/>
</dbReference>
<name>A0AA38FDJ5_TAXCH</name>
<gene>
    <name evidence="1" type="ORF">KI387_029802</name>
</gene>
<sequence length="55" mass="6409">EYHELKGIHHSLGEMKIKLKDSACPVRKRPYQMNPNLCVKVKEEIDKMIAFGIIK</sequence>
<reference evidence="1 2" key="1">
    <citation type="journal article" date="2021" name="Nat. Plants">
        <title>The Taxus genome provides insights into paclitaxel biosynthesis.</title>
        <authorList>
            <person name="Xiong X."/>
            <person name="Gou J."/>
            <person name="Liao Q."/>
            <person name="Li Y."/>
            <person name="Zhou Q."/>
            <person name="Bi G."/>
            <person name="Li C."/>
            <person name="Du R."/>
            <person name="Wang X."/>
            <person name="Sun T."/>
            <person name="Guo L."/>
            <person name="Liang H."/>
            <person name="Lu P."/>
            <person name="Wu Y."/>
            <person name="Zhang Z."/>
            <person name="Ro D.K."/>
            <person name="Shang Y."/>
            <person name="Huang S."/>
            <person name="Yan J."/>
        </authorList>
    </citation>
    <scope>NUCLEOTIDE SEQUENCE [LARGE SCALE GENOMIC DNA]</scope>
    <source>
        <strain evidence="1">Ta-2019</strain>
    </source>
</reference>
<comment type="caution">
    <text evidence="1">The sequence shown here is derived from an EMBL/GenBank/DDBJ whole genome shotgun (WGS) entry which is preliminary data.</text>
</comment>
<accession>A0AA38FDJ5</accession>
<dbReference type="Gene3D" id="3.10.10.10">
    <property type="entry name" value="HIV Type 1 Reverse Transcriptase, subunit A, domain 1"/>
    <property type="match status" value="1"/>
</dbReference>
<organism evidence="1 2">
    <name type="scientific">Taxus chinensis</name>
    <name type="common">Chinese yew</name>
    <name type="synonym">Taxus wallichiana var. chinensis</name>
    <dbReference type="NCBI Taxonomy" id="29808"/>
    <lineage>
        <taxon>Eukaryota</taxon>
        <taxon>Viridiplantae</taxon>
        <taxon>Streptophyta</taxon>
        <taxon>Embryophyta</taxon>
        <taxon>Tracheophyta</taxon>
        <taxon>Spermatophyta</taxon>
        <taxon>Pinopsida</taxon>
        <taxon>Pinidae</taxon>
        <taxon>Conifers II</taxon>
        <taxon>Cupressales</taxon>
        <taxon>Taxaceae</taxon>
        <taxon>Taxus</taxon>
    </lineage>
</organism>
<evidence type="ECO:0000313" key="2">
    <source>
        <dbReference type="Proteomes" id="UP000824469"/>
    </source>
</evidence>
<evidence type="ECO:0000313" key="1">
    <source>
        <dbReference type="EMBL" id="KAH9298120.1"/>
    </source>
</evidence>
<keyword evidence="2" id="KW-1185">Reference proteome</keyword>
<dbReference type="SUPFAM" id="SSF56672">
    <property type="entry name" value="DNA/RNA polymerases"/>
    <property type="match status" value="1"/>
</dbReference>
<feature type="non-terminal residue" evidence="1">
    <location>
        <position position="1"/>
    </location>
</feature>
<dbReference type="InterPro" id="IPR043502">
    <property type="entry name" value="DNA/RNA_pol_sf"/>
</dbReference>
<feature type="non-terminal residue" evidence="1">
    <location>
        <position position="55"/>
    </location>
</feature>
<evidence type="ECO:0008006" key="3">
    <source>
        <dbReference type="Google" id="ProtNLM"/>
    </source>
</evidence>